<dbReference type="InterPro" id="IPR010596">
    <property type="entry name" value="Methuselah_N_dom"/>
</dbReference>
<dbReference type="Gene3D" id="2.170.180.11">
    <property type="entry name" value="Methuselah ectodomain, domain 2"/>
    <property type="match status" value="1"/>
</dbReference>
<dbReference type="InterPro" id="IPR036272">
    <property type="entry name" value="Methuselah_N_sf"/>
</dbReference>
<feature type="transmembrane region" description="Helical" evidence="13">
    <location>
        <begin position="281"/>
        <end position="302"/>
    </location>
</feature>
<feature type="transmembrane region" description="Helical" evidence="13">
    <location>
        <begin position="419"/>
        <end position="436"/>
    </location>
</feature>
<keyword evidence="9" id="KW-1015">Disulfide bond</keyword>
<accession>B4PPZ9</accession>
<protein>
    <recommendedName>
        <fullName evidence="15">G-protein coupled receptors family 2 profile 2 domain-containing protein</fullName>
    </recommendedName>
</protein>
<evidence type="ECO:0000256" key="1">
    <source>
        <dbReference type="ARBA" id="ARBA00004651"/>
    </source>
</evidence>
<keyword evidence="5 14" id="KW-0732">Signal</keyword>
<evidence type="ECO:0000256" key="10">
    <source>
        <dbReference type="ARBA" id="ARBA00023170"/>
    </source>
</evidence>
<evidence type="ECO:0000256" key="5">
    <source>
        <dbReference type="ARBA" id="ARBA00022729"/>
    </source>
</evidence>
<evidence type="ECO:0000259" key="15">
    <source>
        <dbReference type="PROSITE" id="PS50261"/>
    </source>
</evidence>
<keyword evidence="3" id="KW-1003">Cell membrane</keyword>
<dbReference type="CDD" id="cd15039">
    <property type="entry name" value="7tmB3_Methuselah-like"/>
    <property type="match status" value="1"/>
</dbReference>
<comment type="similarity">
    <text evidence="2">Belongs to the G-protein coupled receptor 2 family. Mth subfamily.</text>
</comment>
<keyword evidence="17" id="KW-1185">Reference proteome</keyword>
<feature type="domain" description="G-protein coupled receptors family 2 profile 2" evidence="15">
    <location>
        <begin position="221"/>
        <end position="476"/>
    </location>
</feature>
<evidence type="ECO:0000256" key="9">
    <source>
        <dbReference type="ARBA" id="ARBA00023157"/>
    </source>
</evidence>
<evidence type="ECO:0000256" key="13">
    <source>
        <dbReference type="SAM" id="Phobius"/>
    </source>
</evidence>
<dbReference type="EMBL" id="CM000160">
    <property type="protein sequence ID" value="EDW97226.1"/>
    <property type="molecule type" value="Genomic_DNA"/>
</dbReference>
<dbReference type="PhylomeDB" id="B4PPZ9"/>
<keyword evidence="12" id="KW-0807">Transducer</keyword>
<keyword evidence="11" id="KW-0325">Glycoprotein</keyword>
<evidence type="ECO:0000256" key="12">
    <source>
        <dbReference type="ARBA" id="ARBA00023224"/>
    </source>
</evidence>
<evidence type="ECO:0000256" key="7">
    <source>
        <dbReference type="ARBA" id="ARBA00023040"/>
    </source>
</evidence>
<dbReference type="GO" id="GO:0007166">
    <property type="term" value="P:cell surface receptor signaling pathway"/>
    <property type="evidence" value="ECO:0007669"/>
    <property type="project" value="InterPro"/>
</dbReference>
<dbReference type="Gene3D" id="2.30.160.11">
    <property type="match status" value="1"/>
</dbReference>
<dbReference type="SUPFAM" id="SSF63877">
    <property type="entry name" value="Methuselah ectodomain"/>
    <property type="match status" value="1"/>
</dbReference>
<dbReference type="InterPro" id="IPR017981">
    <property type="entry name" value="GPCR_2-like_7TM"/>
</dbReference>
<dbReference type="OrthoDB" id="6134459at2759"/>
<evidence type="ECO:0000256" key="14">
    <source>
        <dbReference type="SAM" id="SignalP"/>
    </source>
</evidence>
<dbReference type="eggNOG" id="KOG4193">
    <property type="taxonomic scope" value="Eukaryota"/>
</dbReference>
<feature type="transmembrane region" description="Helical" evidence="13">
    <location>
        <begin position="218"/>
        <end position="235"/>
    </location>
</feature>
<dbReference type="KEGG" id="dya:Dyak_GE26265"/>
<dbReference type="PANTHER" id="PTHR47154">
    <property type="entry name" value="G-PROTEIN COUPLED RECEPTOR MTH-RELATED"/>
    <property type="match status" value="1"/>
</dbReference>
<dbReference type="GO" id="GO:0008528">
    <property type="term" value="F:G protein-coupled peptide receptor activity"/>
    <property type="evidence" value="ECO:0007669"/>
    <property type="project" value="TreeGrafter"/>
</dbReference>
<dbReference type="Gene3D" id="1.20.1070.10">
    <property type="entry name" value="Rhodopsin 7-helix transmembrane proteins"/>
    <property type="match status" value="1"/>
</dbReference>
<dbReference type="PROSITE" id="PS50261">
    <property type="entry name" value="G_PROTEIN_RECEP_F2_4"/>
    <property type="match status" value="1"/>
</dbReference>
<evidence type="ECO:0000256" key="11">
    <source>
        <dbReference type="ARBA" id="ARBA00023180"/>
    </source>
</evidence>
<reference evidence="16 17" key="1">
    <citation type="journal article" date="2007" name="Nature">
        <title>Evolution of genes and genomes on the Drosophila phylogeny.</title>
        <authorList>
            <consortium name="Drosophila 12 Genomes Consortium"/>
            <person name="Clark A.G."/>
            <person name="Eisen M.B."/>
            <person name="Smith D.R."/>
            <person name="Bergman C.M."/>
            <person name="Oliver B."/>
            <person name="Markow T.A."/>
            <person name="Kaufman T.C."/>
            <person name="Kellis M."/>
            <person name="Gelbart W."/>
            <person name="Iyer V.N."/>
            <person name="Pollard D.A."/>
            <person name="Sackton T.B."/>
            <person name="Larracuente A.M."/>
            <person name="Singh N.D."/>
            <person name="Abad J.P."/>
            <person name="Abt D.N."/>
            <person name="Adryan B."/>
            <person name="Aguade M."/>
            <person name="Akashi H."/>
            <person name="Anderson W.W."/>
            <person name="Aquadro C.F."/>
            <person name="Ardell D.H."/>
            <person name="Arguello R."/>
            <person name="Artieri C.G."/>
            <person name="Barbash D.A."/>
            <person name="Barker D."/>
            <person name="Barsanti P."/>
            <person name="Batterham P."/>
            <person name="Batzoglou S."/>
            <person name="Begun D."/>
            <person name="Bhutkar A."/>
            <person name="Blanco E."/>
            <person name="Bosak S.A."/>
            <person name="Bradley R.K."/>
            <person name="Brand A.D."/>
            <person name="Brent M.R."/>
            <person name="Brooks A.N."/>
            <person name="Brown R.H."/>
            <person name="Butlin R.K."/>
            <person name="Caggese C."/>
            <person name="Calvi B.R."/>
            <person name="Bernardo de Carvalho A."/>
            <person name="Caspi A."/>
            <person name="Castrezana S."/>
            <person name="Celniker S.E."/>
            <person name="Chang J.L."/>
            <person name="Chapple C."/>
            <person name="Chatterji S."/>
            <person name="Chinwalla A."/>
            <person name="Civetta A."/>
            <person name="Clifton S.W."/>
            <person name="Comeron J.M."/>
            <person name="Costello J.C."/>
            <person name="Coyne J.A."/>
            <person name="Daub J."/>
            <person name="David R.G."/>
            <person name="Delcher A.L."/>
            <person name="Delehaunty K."/>
            <person name="Do C.B."/>
            <person name="Ebling H."/>
            <person name="Edwards K."/>
            <person name="Eickbush T."/>
            <person name="Evans J.D."/>
            <person name="Filipski A."/>
            <person name="Findeiss S."/>
            <person name="Freyhult E."/>
            <person name="Fulton L."/>
            <person name="Fulton R."/>
            <person name="Garcia A.C."/>
            <person name="Gardiner A."/>
            <person name="Garfield D.A."/>
            <person name="Garvin B.E."/>
            <person name="Gibson G."/>
            <person name="Gilbert D."/>
            <person name="Gnerre S."/>
            <person name="Godfrey J."/>
            <person name="Good R."/>
            <person name="Gotea V."/>
            <person name="Gravely B."/>
            <person name="Greenberg A.J."/>
            <person name="Griffiths-Jones S."/>
            <person name="Gross S."/>
            <person name="Guigo R."/>
            <person name="Gustafson E.A."/>
            <person name="Haerty W."/>
            <person name="Hahn M.W."/>
            <person name="Halligan D.L."/>
            <person name="Halpern A.L."/>
            <person name="Halter G.M."/>
            <person name="Han M.V."/>
            <person name="Heger A."/>
            <person name="Hillier L."/>
            <person name="Hinrichs A.S."/>
            <person name="Holmes I."/>
            <person name="Hoskins R.A."/>
            <person name="Hubisz M.J."/>
            <person name="Hultmark D."/>
            <person name="Huntley M.A."/>
            <person name="Jaffe D.B."/>
            <person name="Jagadeeshan S."/>
            <person name="Jeck W.R."/>
            <person name="Johnson J."/>
            <person name="Jones C.D."/>
            <person name="Jordan W.C."/>
            <person name="Karpen G.H."/>
            <person name="Kataoka E."/>
            <person name="Keightley P.D."/>
            <person name="Kheradpour P."/>
            <person name="Kirkness E.F."/>
            <person name="Koerich L.B."/>
            <person name="Kristiansen K."/>
            <person name="Kudrna D."/>
            <person name="Kulathinal R.J."/>
            <person name="Kumar S."/>
            <person name="Kwok R."/>
            <person name="Lander E."/>
            <person name="Langley C.H."/>
            <person name="Lapoint R."/>
            <person name="Lazzaro B.P."/>
            <person name="Lee S.J."/>
            <person name="Levesque L."/>
            <person name="Li R."/>
            <person name="Lin C.F."/>
            <person name="Lin M.F."/>
            <person name="Lindblad-Toh K."/>
            <person name="Llopart A."/>
            <person name="Long M."/>
            <person name="Low L."/>
            <person name="Lozovsky E."/>
            <person name="Lu J."/>
            <person name="Luo M."/>
            <person name="Machado C.A."/>
            <person name="Makalowski W."/>
            <person name="Marzo M."/>
            <person name="Matsuda M."/>
            <person name="Matzkin L."/>
            <person name="McAllister B."/>
            <person name="McBride C.S."/>
            <person name="McKernan B."/>
            <person name="McKernan K."/>
            <person name="Mendez-Lago M."/>
            <person name="Minx P."/>
            <person name="Mollenhauer M.U."/>
            <person name="Montooth K."/>
            <person name="Mount S.M."/>
            <person name="Mu X."/>
            <person name="Myers E."/>
            <person name="Negre B."/>
            <person name="Newfeld S."/>
            <person name="Nielsen R."/>
            <person name="Noor M.A."/>
            <person name="O'Grady P."/>
            <person name="Pachter L."/>
            <person name="Papaceit M."/>
            <person name="Parisi M.J."/>
            <person name="Parisi M."/>
            <person name="Parts L."/>
            <person name="Pedersen J.S."/>
            <person name="Pesole G."/>
            <person name="Phillippy A.M."/>
            <person name="Ponting C.P."/>
            <person name="Pop M."/>
            <person name="Porcelli D."/>
            <person name="Powell J.R."/>
            <person name="Prohaska S."/>
            <person name="Pruitt K."/>
            <person name="Puig M."/>
            <person name="Quesneville H."/>
            <person name="Ram K.R."/>
            <person name="Rand D."/>
            <person name="Rasmussen M.D."/>
            <person name="Reed L.K."/>
            <person name="Reenan R."/>
            <person name="Reily A."/>
            <person name="Remington K.A."/>
            <person name="Rieger T.T."/>
            <person name="Ritchie M.G."/>
            <person name="Robin C."/>
            <person name="Rogers Y.H."/>
            <person name="Rohde C."/>
            <person name="Rozas J."/>
            <person name="Rubenfield M.J."/>
            <person name="Ruiz A."/>
            <person name="Russo S."/>
            <person name="Salzberg S.L."/>
            <person name="Sanchez-Gracia A."/>
            <person name="Saranga D.J."/>
            <person name="Sato H."/>
            <person name="Schaeffer S.W."/>
            <person name="Schatz M.C."/>
            <person name="Schlenke T."/>
            <person name="Schwartz R."/>
            <person name="Segarra C."/>
            <person name="Singh R.S."/>
            <person name="Sirot L."/>
            <person name="Sirota M."/>
            <person name="Sisneros N.B."/>
            <person name="Smith C.D."/>
            <person name="Smith T.F."/>
            <person name="Spieth J."/>
            <person name="Stage D.E."/>
            <person name="Stark A."/>
            <person name="Stephan W."/>
            <person name="Strausberg R.L."/>
            <person name="Strempel S."/>
            <person name="Sturgill D."/>
            <person name="Sutton G."/>
            <person name="Sutton G.G."/>
            <person name="Tao W."/>
            <person name="Teichmann S."/>
            <person name="Tobari Y.N."/>
            <person name="Tomimura Y."/>
            <person name="Tsolas J.M."/>
            <person name="Valente V.L."/>
            <person name="Venter E."/>
            <person name="Venter J.C."/>
            <person name="Vicario S."/>
            <person name="Vieira F.G."/>
            <person name="Vilella A.J."/>
            <person name="Villasante A."/>
            <person name="Walenz B."/>
            <person name="Wang J."/>
            <person name="Wasserman M."/>
            <person name="Watts T."/>
            <person name="Wilson D."/>
            <person name="Wilson R.K."/>
            <person name="Wing R.A."/>
            <person name="Wolfner M.F."/>
            <person name="Wong A."/>
            <person name="Wong G.K."/>
            <person name="Wu C.I."/>
            <person name="Wu G."/>
            <person name="Yamamoto D."/>
            <person name="Yang H.P."/>
            <person name="Yang S.P."/>
            <person name="Yorke J.A."/>
            <person name="Yoshida K."/>
            <person name="Zdobnov E."/>
            <person name="Zhang P."/>
            <person name="Zhang Y."/>
            <person name="Zimin A.V."/>
            <person name="Baldwin J."/>
            <person name="Abdouelleil A."/>
            <person name="Abdulkadir J."/>
            <person name="Abebe A."/>
            <person name="Abera B."/>
            <person name="Abreu J."/>
            <person name="Acer S.C."/>
            <person name="Aftuck L."/>
            <person name="Alexander A."/>
            <person name="An P."/>
            <person name="Anderson E."/>
            <person name="Anderson S."/>
            <person name="Arachi H."/>
            <person name="Azer M."/>
            <person name="Bachantsang P."/>
            <person name="Barry A."/>
            <person name="Bayul T."/>
            <person name="Berlin A."/>
            <person name="Bessette D."/>
            <person name="Bloom T."/>
            <person name="Blye J."/>
            <person name="Boguslavskiy L."/>
            <person name="Bonnet C."/>
            <person name="Boukhgalter B."/>
            <person name="Bourzgui I."/>
            <person name="Brown A."/>
            <person name="Cahill P."/>
            <person name="Channer S."/>
            <person name="Cheshatsang Y."/>
            <person name="Chuda L."/>
            <person name="Citroen M."/>
            <person name="Collymore A."/>
            <person name="Cooke P."/>
            <person name="Costello M."/>
            <person name="D'Aco K."/>
            <person name="Daza R."/>
            <person name="De Haan G."/>
            <person name="DeGray S."/>
            <person name="DeMaso C."/>
            <person name="Dhargay N."/>
            <person name="Dooley K."/>
            <person name="Dooley E."/>
            <person name="Doricent M."/>
            <person name="Dorje P."/>
            <person name="Dorjee K."/>
            <person name="Dupes A."/>
            <person name="Elong R."/>
            <person name="Falk J."/>
            <person name="Farina A."/>
            <person name="Faro S."/>
            <person name="Ferguson D."/>
            <person name="Fisher S."/>
            <person name="Foley C.D."/>
            <person name="Franke A."/>
            <person name="Friedrich D."/>
            <person name="Gadbois L."/>
            <person name="Gearin G."/>
            <person name="Gearin C.R."/>
            <person name="Giannoukos G."/>
            <person name="Goode T."/>
            <person name="Graham J."/>
            <person name="Grandbois E."/>
            <person name="Grewal S."/>
            <person name="Gyaltsen K."/>
            <person name="Hafez N."/>
            <person name="Hagos B."/>
            <person name="Hall J."/>
            <person name="Henson C."/>
            <person name="Hollinger A."/>
            <person name="Honan T."/>
            <person name="Huard M.D."/>
            <person name="Hughes L."/>
            <person name="Hurhula B."/>
            <person name="Husby M.E."/>
            <person name="Kamat A."/>
            <person name="Kanga B."/>
            <person name="Kashin S."/>
            <person name="Khazanovich D."/>
            <person name="Kisner P."/>
            <person name="Lance K."/>
            <person name="Lara M."/>
            <person name="Lee W."/>
            <person name="Lennon N."/>
            <person name="Letendre F."/>
            <person name="LeVine R."/>
            <person name="Lipovsky A."/>
            <person name="Liu X."/>
            <person name="Liu J."/>
            <person name="Liu S."/>
            <person name="Lokyitsang T."/>
            <person name="Lokyitsang Y."/>
            <person name="Lubonja R."/>
            <person name="Lui A."/>
            <person name="MacDonald P."/>
            <person name="Magnisalis V."/>
            <person name="Maru K."/>
            <person name="Matthews C."/>
            <person name="McCusker W."/>
            <person name="McDonough S."/>
            <person name="Mehta T."/>
            <person name="Meldrim J."/>
            <person name="Meneus L."/>
            <person name="Mihai O."/>
            <person name="Mihalev A."/>
            <person name="Mihova T."/>
            <person name="Mittelman R."/>
            <person name="Mlenga V."/>
            <person name="Montmayeur A."/>
            <person name="Mulrain L."/>
            <person name="Navidi A."/>
            <person name="Naylor J."/>
            <person name="Negash T."/>
            <person name="Nguyen T."/>
            <person name="Nguyen N."/>
            <person name="Nicol R."/>
            <person name="Norbu C."/>
            <person name="Norbu N."/>
            <person name="Novod N."/>
            <person name="O'Neill B."/>
            <person name="Osman S."/>
            <person name="Markiewicz E."/>
            <person name="Oyono O.L."/>
            <person name="Patti C."/>
            <person name="Phunkhang P."/>
            <person name="Pierre F."/>
            <person name="Priest M."/>
            <person name="Raghuraman S."/>
            <person name="Rege F."/>
            <person name="Reyes R."/>
            <person name="Rise C."/>
            <person name="Rogov P."/>
            <person name="Ross K."/>
            <person name="Ryan E."/>
            <person name="Settipalli S."/>
            <person name="Shea T."/>
            <person name="Sherpa N."/>
            <person name="Shi L."/>
            <person name="Shih D."/>
            <person name="Sparrow T."/>
            <person name="Spaulding J."/>
            <person name="Stalker J."/>
            <person name="Stange-Thomann N."/>
            <person name="Stavropoulos S."/>
            <person name="Stone C."/>
            <person name="Strader C."/>
            <person name="Tesfaye S."/>
            <person name="Thomson T."/>
            <person name="Thoulutsang Y."/>
            <person name="Thoulutsang D."/>
            <person name="Topham K."/>
            <person name="Topping I."/>
            <person name="Tsamla T."/>
            <person name="Vassiliev H."/>
            <person name="Vo A."/>
            <person name="Wangchuk T."/>
            <person name="Wangdi T."/>
            <person name="Weiand M."/>
            <person name="Wilkinson J."/>
            <person name="Wilson A."/>
            <person name="Yadav S."/>
            <person name="Young G."/>
            <person name="Yu Q."/>
            <person name="Zembek L."/>
            <person name="Zhong D."/>
            <person name="Zimmer A."/>
            <person name="Zwirko Z."/>
            <person name="Jaffe D.B."/>
            <person name="Alvarez P."/>
            <person name="Brockman W."/>
            <person name="Butler J."/>
            <person name="Chin C."/>
            <person name="Gnerre S."/>
            <person name="Grabherr M."/>
            <person name="Kleber M."/>
            <person name="Mauceli E."/>
            <person name="MacCallum I."/>
        </authorList>
    </citation>
    <scope>NUCLEOTIDE SEQUENCE [LARGE SCALE GENOMIC DNA]</scope>
    <source>
        <strain evidence="17">Tai18E2 / Tucson 14021-0261.01</strain>
    </source>
</reference>
<evidence type="ECO:0000256" key="4">
    <source>
        <dbReference type="ARBA" id="ARBA00022692"/>
    </source>
</evidence>
<dbReference type="Proteomes" id="UP000002282">
    <property type="component" value="Chromosome 3R"/>
</dbReference>
<keyword evidence="10" id="KW-0675">Receptor</keyword>
<feature type="transmembrane region" description="Helical" evidence="13">
    <location>
        <begin position="242"/>
        <end position="261"/>
    </location>
</feature>
<dbReference type="PANTHER" id="PTHR47154:SF2">
    <property type="entry name" value="G-PROTEIN COUPLED RECEPTOR MTH-RELATED"/>
    <property type="match status" value="1"/>
</dbReference>
<feature type="chain" id="PRO_5002822313" description="G-protein coupled receptors family 2 profile 2 domain-containing protein" evidence="14">
    <location>
        <begin position="23"/>
        <end position="485"/>
    </location>
</feature>
<dbReference type="GO" id="GO:0005886">
    <property type="term" value="C:plasma membrane"/>
    <property type="evidence" value="ECO:0007669"/>
    <property type="project" value="UniProtKB-SubCell"/>
</dbReference>
<sequence>MLLWLKCFCTLIILTIAKNSSAEIPPCKYDETINISHVKRFNDAYIYEHIEIPTNLTGKFDYQELMGGSKVPVKSNLREICTVRPCIRICCAYKNILSNGECNDGVKKEIKLTMLDRTREDILKKAPPMAELNMVPQHNSTKLMVLRDQFQPCDEVVSLNRDEYKMLKDGSILLRKSATILSNDEYCLYPEIYSDFPETIWIINRRCFKVVFPGTPELMMISVGFYIITLTVYLFVKKLRNLLGKCLICYMFCLFVEYFIWTLDHFRLVLPICAAAGYIKYYFSLSSSLWISVVSFHLWELLTSLNRDEPRYRFLIYNTLVWCTAAIPTGVIFSMNQMWENNPDKPERMLFLGYIGCSVTDWKLSSWLHSYIPIGILNIFNVIMYVLTAIHIWKVRTEVKRFAQMDQSSTTCLEIDFPTYIRFLRLFLVMGAHWLFDQLAQTVDYYIMQDSIFMNLTVYVNATYGIIIFVLLILKSSTLKMIMER</sequence>
<feature type="transmembrane region" description="Helical" evidence="13">
    <location>
        <begin position="371"/>
        <end position="393"/>
    </location>
</feature>
<evidence type="ECO:0000313" key="16">
    <source>
        <dbReference type="EMBL" id="EDW97226.1"/>
    </source>
</evidence>
<keyword evidence="8 13" id="KW-0472">Membrane</keyword>
<evidence type="ECO:0000256" key="6">
    <source>
        <dbReference type="ARBA" id="ARBA00022989"/>
    </source>
</evidence>
<feature type="transmembrane region" description="Helical" evidence="13">
    <location>
        <begin position="314"/>
        <end position="335"/>
    </location>
</feature>
<feature type="signal peptide" evidence="14">
    <location>
        <begin position="1"/>
        <end position="22"/>
    </location>
</feature>
<keyword evidence="7" id="KW-0297">G-protein coupled receptor</keyword>
<evidence type="ECO:0000256" key="3">
    <source>
        <dbReference type="ARBA" id="ARBA00022475"/>
    </source>
</evidence>
<keyword evidence="4 13" id="KW-0812">Transmembrane</keyword>
<gene>
    <name evidence="16" type="primary">Dyak\GE26265</name>
    <name evidence="16" type="synonym">dyak_GLEANR_9821</name>
    <name evidence="16" type="synonym">GE26265</name>
    <name evidence="16" type="ORF">Dyak_GE26265</name>
</gene>
<keyword evidence="6 13" id="KW-1133">Transmembrane helix</keyword>
<dbReference type="OMA" id="FMEYFIW"/>
<dbReference type="Pfam" id="PF06652">
    <property type="entry name" value="Methuselah_N"/>
    <property type="match status" value="1"/>
</dbReference>
<dbReference type="HOGENOM" id="CLU_002753_3_0_1"/>
<name>B4PPZ9_DROYA</name>
<dbReference type="InterPro" id="IPR051384">
    <property type="entry name" value="Mth_GPCR"/>
</dbReference>
<feature type="transmembrane region" description="Helical" evidence="13">
    <location>
        <begin position="456"/>
        <end position="474"/>
    </location>
</feature>
<evidence type="ECO:0000313" key="17">
    <source>
        <dbReference type="Proteomes" id="UP000002282"/>
    </source>
</evidence>
<evidence type="ECO:0000256" key="2">
    <source>
        <dbReference type="ARBA" id="ARBA00008979"/>
    </source>
</evidence>
<dbReference type="InterPro" id="IPR023311">
    <property type="entry name" value="Methusela_ecto_dom_2"/>
</dbReference>
<comment type="subcellular location">
    <subcellularLocation>
        <location evidence="1">Cell membrane</location>
        <topology evidence="1">Multi-pass membrane protein</topology>
    </subcellularLocation>
</comment>
<dbReference type="InterPro" id="IPR044860">
    <property type="entry name" value="Methusela_ecto_dom_1"/>
</dbReference>
<evidence type="ECO:0000256" key="8">
    <source>
        <dbReference type="ARBA" id="ARBA00023136"/>
    </source>
</evidence>
<organism evidence="16 17">
    <name type="scientific">Drosophila yakuba</name>
    <name type="common">Fruit fly</name>
    <dbReference type="NCBI Taxonomy" id="7245"/>
    <lineage>
        <taxon>Eukaryota</taxon>
        <taxon>Metazoa</taxon>
        <taxon>Ecdysozoa</taxon>
        <taxon>Arthropoda</taxon>
        <taxon>Hexapoda</taxon>
        <taxon>Insecta</taxon>
        <taxon>Pterygota</taxon>
        <taxon>Neoptera</taxon>
        <taxon>Endopterygota</taxon>
        <taxon>Diptera</taxon>
        <taxon>Brachycera</taxon>
        <taxon>Muscomorpha</taxon>
        <taxon>Ephydroidea</taxon>
        <taxon>Drosophilidae</taxon>
        <taxon>Drosophila</taxon>
        <taxon>Sophophora</taxon>
    </lineage>
</organism>
<dbReference type="AlphaFoldDB" id="B4PPZ9"/>
<reference evidence="16 17" key="2">
    <citation type="journal article" date="2007" name="PLoS Biol.">
        <title>Principles of genome evolution in the Drosophila melanogaster species group.</title>
        <authorList>
            <person name="Ranz J.M."/>
            <person name="Maurin D."/>
            <person name="Chan Y.S."/>
            <person name="von Grotthuss M."/>
            <person name="Hillier L.W."/>
            <person name="Roote J."/>
            <person name="Ashburner M."/>
            <person name="Bergman C.M."/>
        </authorList>
    </citation>
    <scope>NUCLEOTIDE SEQUENCE [LARGE SCALE GENOMIC DNA]</scope>
    <source>
        <strain evidence="17">Tai18E2 / Tucson 14021-0261.01</strain>
    </source>
</reference>
<proteinExistence type="inferred from homology"/>